<dbReference type="PaxDb" id="2903-EOD30947"/>
<feature type="compositionally biased region" description="Basic and acidic residues" evidence="1">
    <location>
        <begin position="146"/>
        <end position="158"/>
    </location>
</feature>
<dbReference type="HOGENOM" id="CLU_736595_0_0_1"/>
<evidence type="ECO:0000313" key="3">
    <source>
        <dbReference type="Proteomes" id="UP000013827"/>
    </source>
</evidence>
<proteinExistence type="predicted"/>
<dbReference type="AlphaFoldDB" id="A0A0D3K5B2"/>
<evidence type="ECO:0000313" key="2">
    <source>
        <dbReference type="EnsemblProtists" id="EOD30947"/>
    </source>
</evidence>
<protein>
    <submittedName>
        <fullName evidence="2">Uncharacterized protein</fullName>
    </submittedName>
</protein>
<sequence>MIFFTRIFEGSFHSAPSEQMVNAFLGLAHMSTANWQMANPCVGIAIVMPVHSELAAREVANGLVGSSQLIAPLLCNELLGSQKLMPSTASILKMNVVGTASRGSRRSWHRGPGCRASGIDVETRKVSFQRVQASDAMANAAPQAHSSDKGQRQARSTEEIPASALENIPPAAMADAWMRDEKARELGEALKGCSVYLVGLGSPKLEAVGRIFSRRLPKYRYYSVPELMCSTYATLSGGEEGAAAPMMSDLYEAEPMDDVTSLARAITDQVQQYTRAVVRSWEGSVSTSDFAGIVVRVVGMEPEPSSGAVEEAREGWAEKHSAADVTVSVETEAPTDDIVFAVVKGLLEFIEKNPGKSDEWKSKADALQAEGWSVDN</sequence>
<evidence type="ECO:0000256" key="1">
    <source>
        <dbReference type="SAM" id="MobiDB-lite"/>
    </source>
</evidence>
<dbReference type="GeneID" id="17276219"/>
<dbReference type="RefSeq" id="XP_005783376.1">
    <property type="nucleotide sequence ID" value="XM_005783319.1"/>
</dbReference>
<feature type="compositionally biased region" description="Basic and acidic residues" evidence="1">
    <location>
        <begin position="355"/>
        <end position="364"/>
    </location>
</feature>
<dbReference type="EnsemblProtists" id="EOD30947">
    <property type="protein sequence ID" value="EOD30947"/>
    <property type="gene ID" value="EMIHUDRAFT_449600"/>
</dbReference>
<keyword evidence="3" id="KW-1185">Reference proteome</keyword>
<accession>A0A0D3K5B2</accession>
<feature type="region of interest" description="Disordered" evidence="1">
    <location>
        <begin position="355"/>
        <end position="376"/>
    </location>
</feature>
<organism evidence="2 3">
    <name type="scientific">Emiliania huxleyi (strain CCMP1516)</name>
    <dbReference type="NCBI Taxonomy" id="280463"/>
    <lineage>
        <taxon>Eukaryota</taxon>
        <taxon>Haptista</taxon>
        <taxon>Haptophyta</taxon>
        <taxon>Prymnesiophyceae</taxon>
        <taxon>Isochrysidales</taxon>
        <taxon>Noelaerhabdaceae</taxon>
        <taxon>Emiliania</taxon>
    </lineage>
</organism>
<reference evidence="2" key="2">
    <citation type="submission" date="2024-10" db="UniProtKB">
        <authorList>
            <consortium name="EnsemblProtists"/>
        </authorList>
    </citation>
    <scope>IDENTIFICATION</scope>
</reference>
<feature type="region of interest" description="Disordered" evidence="1">
    <location>
        <begin position="137"/>
        <end position="162"/>
    </location>
</feature>
<dbReference type="Proteomes" id="UP000013827">
    <property type="component" value="Unassembled WGS sequence"/>
</dbReference>
<name>A0A0D3K5B2_EMIH1</name>
<reference evidence="3" key="1">
    <citation type="journal article" date="2013" name="Nature">
        <title>Pan genome of the phytoplankton Emiliania underpins its global distribution.</title>
        <authorList>
            <person name="Read B.A."/>
            <person name="Kegel J."/>
            <person name="Klute M.J."/>
            <person name="Kuo A."/>
            <person name="Lefebvre S.C."/>
            <person name="Maumus F."/>
            <person name="Mayer C."/>
            <person name="Miller J."/>
            <person name="Monier A."/>
            <person name="Salamov A."/>
            <person name="Young J."/>
            <person name="Aguilar M."/>
            <person name="Claverie J.M."/>
            <person name="Frickenhaus S."/>
            <person name="Gonzalez K."/>
            <person name="Herman E.K."/>
            <person name="Lin Y.C."/>
            <person name="Napier J."/>
            <person name="Ogata H."/>
            <person name="Sarno A.F."/>
            <person name="Shmutz J."/>
            <person name="Schroeder D."/>
            <person name="de Vargas C."/>
            <person name="Verret F."/>
            <person name="von Dassow P."/>
            <person name="Valentin K."/>
            <person name="Van de Peer Y."/>
            <person name="Wheeler G."/>
            <person name="Dacks J.B."/>
            <person name="Delwiche C.F."/>
            <person name="Dyhrman S.T."/>
            <person name="Glockner G."/>
            <person name="John U."/>
            <person name="Richards T."/>
            <person name="Worden A.Z."/>
            <person name="Zhang X."/>
            <person name="Grigoriev I.V."/>
            <person name="Allen A.E."/>
            <person name="Bidle K."/>
            <person name="Borodovsky M."/>
            <person name="Bowler C."/>
            <person name="Brownlee C."/>
            <person name="Cock J.M."/>
            <person name="Elias M."/>
            <person name="Gladyshev V.N."/>
            <person name="Groth M."/>
            <person name="Guda C."/>
            <person name="Hadaegh A."/>
            <person name="Iglesias-Rodriguez M.D."/>
            <person name="Jenkins J."/>
            <person name="Jones B.M."/>
            <person name="Lawson T."/>
            <person name="Leese F."/>
            <person name="Lindquist E."/>
            <person name="Lobanov A."/>
            <person name="Lomsadze A."/>
            <person name="Malik S.B."/>
            <person name="Marsh M.E."/>
            <person name="Mackinder L."/>
            <person name="Mock T."/>
            <person name="Mueller-Roeber B."/>
            <person name="Pagarete A."/>
            <person name="Parker M."/>
            <person name="Probert I."/>
            <person name="Quesneville H."/>
            <person name="Raines C."/>
            <person name="Rensing S.A."/>
            <person name="Riano-Pachon D.M."/>
            <person name="Richier S."/>
            <person name="Rokitta S."/>
            <person name="Shiraiwa Y."/>
            <person name="Soanes D.M."/>
            <person name="van der Giezen M."/>
            <person name="Wahlund T.M."/>
            <person name="Williams B."/>
            <person name="Wilson W."/>
            <person name="Wolfe G."/>
            <person name="Wurch L.L."/>
        </authorList>
    </citation>
    <scope>NUCLEOTIDE SEQUENCE</scope>
</reference>
<dbReference type="KEGG" id="ehx:EMIHUDRAFT_449600"/>